<reference evidence="1" key="1">
    <citation type="submission" date="2021-06" db="EMBL/GenBank/DDBJ databases">
        <authorList>
            <person name="Kallberg Y."/>
            <person name="Tangrot J."/>
            <person name="Rosling A."/>
        </authorList>
    </citation>
    <scope>NUCLEOTIDE SEQUENCE</scope>
    <source>
        <strain evidence="1">MA453B</strain>
    </source>
</reference>
<accession>A0A9N9P4I4</accession>
<evidence type="ECO:0000313" key="1">
    <source>
        <dbReference type="EMBL" id="CAG8787026.1"/>
    </source>
</evidence>
<protein>
    <submittedName>
        <fullName evidence="1">5282_t:CDS:1</fullName>
    </submittedName>
</protein>
<dbReference type="AlphaFoldDB" id="A0A9N9P4I4"/>
<organism evidence="1 2">
    <name type="scientific">Dentiscutata erythropus</name>
    <dbReference type="NCBI Taxonomy" id="1348616"/>
    <lineage>
        <taxon>Eukaryota</taxon>
        <taxon>Fungi</taxon>
        <taxon>Fungi incertae sedis</taxon>
        <taxon>Mucoromycota</taxon>
        <taxon>Glomeromycotina</taxon>
        <taxon>Glomeromycetes</taxon>
        <taxon>Diversisporales</taxon>
        <taxon>Gigasporaceae</taxon>
        <taxon>Dentiscutata</taxon>
    </lineage>
</organism>
<evidence type="ECO:0000313" key="2">
    <source>
        <dbReference type="Proteomes" id="UP000789405"/>
    </source>
</evidence>
<comment type="caution">
    <text evidence="1">The sequence shown here is derived from an EMBL/GenBank/DDBJ whole genome shotgun (WGS) entry which is preliminary data.</text>
</comment>
<name>A0A9N9P4I4_9GLOM</name>
<dbReference type="Proteomes" id="UP000789405">
    <property type="component" value="Unassembled WGS sequence"/>
</dbReference>
<gene>
    <name evidence="1" type="ORF">DERYTH_LOCUS20626</name>
</gene>
<sequence>LEITVSTKQLPCGYSTKKIPLLINCDLCDTLLKNQYDAEVLICR</sequence>
<dbReference type="OrthoDB" id="2410854at2759"/>
<dbReference type="EMBL" id="CAJVPY010024645">
    <property type="protein sequence ID" value="CAG8787026.1"/>
    <property type="molecule type" value="Genomic_DNA"/>
</dbReference>
<proteinExistence type="predicted"/>
<keyword evidence="2" id="KW-1185">Reference proteome</keyword>
<feature type="non-terminal residue" evidence="1">
    <location>
        <position position="44"/>
    </location>
</feature>